<dbReference type="EMBL" id="JACHGI010000001">
    <property type="protein sequence ID" value="MBB6464302.1"/>
    <property type="molecule type" value="Genomic_DNA"/>
</dbReference>
<protein>
    <submittedName>
        <fullName evidence="2">Tetratricopeptide (TPR) repeat protein</fullName>
    </submittedName>
</protein>
<dbReference type="InterPro" id="IPR011990">
    <property type="entry name" value="TPR-like_helical_dom_sf"/>
</dbReference>
<dbReference type="AlphaFoldDB" id="A0A8E2BAY8"/>
<evidence type="ECO:0000313" key="2">
    <source>
        <dbReference type="EMBL" id="MBB6464302.1"/>
    </source>
</evidence>
<dbReference type="Proteomes" id="UP000532373">
    <property type="component" value="Unassembled WGS sequence"/>
</dbReference>
<evidence type="ECO:0000313" key="3">
    <source>
        <dbReference type="Proteomes" id="UP000532373"/>
    </source>
</evidence>
<sequence>MQIRYLRSLASALLALPLFAVPVMSADGGGGGGGGGGMGGGSGGGGGADPLKCRTGLVYNKKTKKCEPPKAGMIDDDSLYRAGRALAMDGRYDDAIKVLALAADKTDARILNYLGYSHRKAGRILVGLGYYQEAILNDPGCMPVREYMGEAHLTLGDIAGARLQLSEIERRCGTGCREYGLLREQIDSYLKG</sequence>
<dbReference type="Gene3D" id="1.25.40.10">
    <property type="entry name" value="Tetratricopeptide repeat domain"/>
    <property type="match status" value="1"/>
</dbReference>
<keyword evidence="1" id="KW-0732">Signal</keyword>
<feature type="chain" id="PRO_5034962376" evidence="1">
    <location>
        <begin position="21"/>
        <end position="192"/>
    </location>
</feature>
<comment type="caution">
    <text evidence="2">The sequence shown here is derived from an EMBL/GenBank/DDBJ whole genome shotgun (WGS) entry which is preliminary data.</text>
</comment>
<accession>A0A8E2BAY8</accession>
<evidence type="ECO:0000256" key="1">
    <source>
        <dbReference type="SAM" id="SignalP"/>
    </source>
</evidence>
<gene>
    <name evidence="2" type="ORF">HNQ96_000149</name>
</gene>
<name>A0A8E2BAY8_9HYPH</name>
<dbReference type="RefSeq" id="WP_184766912.1">
    <property type="nucleotide sequence ID" value="NZ_JACHGI010000001.1"/>
</dbReference>
<proteinExistence type="predicted"/>
<organism evidence="2 3">
    <name type="scientific">Aminobacter carboxidus</name>
    <dbReference type="NCBI Taxonomy" id="376165"/>
    <lineage>
        <taxon>Bacteria</taxon>
        <taxon>Pseudomonadati</taxon>
        <taxon>Pseudomonadota</taxon>
        <taxon>Alphaproteobacteria</taxon>
        <taxon>Hyphomicrobiales</taxon>
        <taxon>Phyllobacteriaceae</taxon>
        <taxon>Aminobacter</taxon>
    </lineage>
</organism>
<reference evidence="2 3" key="1">
    <citation type="submission" date="2020-08" db="EMBL/GenBank/DDBJ databases">
        <title>Genomic Encyclopedia of Type Strains, Phase IV (KMG-IV): sequencing the most valuable type-strain genomes for metagenomic binning, comparative biology and taxonomic classification.</title>
        <authorList>
            <person name="Goeker M."/>
        </authorList>
    </citation>
    <scope>NUCLEOTIDE SEQUENCE [LARGE SCALE GENOMIC DNA]</scope>
    <source>
        <strain evidence="2 3">DSM 17454</strain>
    </source>
</reference>
<dbReference type="SUPFAM" id="SSF48452">
    <property type="entry name" value="TPR-like"/>
    <property type="match status" value="1"/>
</dbReference>
<feature type="signal peptide" evidence="1">
    <location>
        <begin position="1"/>
        <end position="20"/>
    </location>
</feature>